<dbReference type="CDD" id="cd05374">
    <property type="entry name" value="17beta-HSD-like_SDR_c"/>
    <property type="match status" value="1"/>
</dbReference>
<dbReference type="PANTHER" id="PTHR43976">
    <property type="entry name" value="SHORT CHAIN DEHYDROGENASE"/>
    <property type="match status" value="1"/>
</dbReference>
<evidence type="ECO:0000256" key="3">
    <source>
        <dbReference type="RuleBase" id="RU000363"/>
    </source>
</evidence>
<dbReference type="InterPro" id="IPR036291">
    <property type="entry name" value="NAD(P)-bd_dom_sf"/>
</dbReference>
<dbReference type="PRINTS" id="PR00081">
    <property type="entry name" value="GDHRDH"/>
</dbReference>
<dbReference type="PANTHER" id="PTHR43976:SF16">
    <property type="entry name" value="SHORT-CHAIN DEHYDROGENASE_REDUCTASE FAMILY PROTEIN"/>
    <property type="match status" value="1"/>
</dbReference>
<dbReference type="SUPFAM" id="SSF51735">
    <property type="entry name" value="NAD(P)-binding Rossmann-fold domains"/>
    <property type="match status" value="1"/>
</dbReference>
<dbReference type="InterPro" id="IPR002347">
    <property type="entry name" value="SDR_fam"/>
</dbReference>
<reference evidence="4 5" key="1">
    <citation type="submission" date="2023-07" db="EMBL/GenBank/DDBJ databases">
        <title>Genomic Encyclopedia of Type Strains, Phase IV (KMG-IV): sequencing the most valuable type-strain genomes for metagenomic binning, comparative biology and taxonomic classification.</title>
        <authorList>
            <person name="Goeker M."/>
        </authorList>
    </citation>
    <scope>NUCLEOTIDE SEQUENCE [LARGE SCALE GENOMIC DNA]</scope>
    <source>
        <strain evidence="4 5">DSM 9768</strain>
    </source>
</reference>
<sequence>MEKEIVLITGTSSGFGLLSAIELAKNDFFVIATMRDLNKKDNLLAVAEKMGVQDKIEIFKLDVTKVEEISSLREEVIKNYGKIDILINNAGYCQGGLTEILEQEAWKEQFETNFFSVVNLTKAFLPIMRKRKKGKIINIGSISGRVGFPGIAPYAASKFALEGFSESLRLELMPFNIKVSIVEAGSFKTEIWQKGLENVHTVKEKEYKPIINAIYNSAKQTAKTADDPSKVIQLIVNICRSERPKLRYPIGKGISSFIIVKNLLPWALIEKLVHNSIFSKMK</sequence>
<gene>
    <name evidence="4" type="ORF">J2S74_005379</name>
</gene>
<dbReference type="RefSeq" id="WP_307332403.1">
    <property type="nucleotide sequence ID" value="NZ_JAUSUG010000037.1"/>
</dbReference>
<evidence type="ECO:0000313" key="4">
    <source>
        <dbReference type="EMBL" id="MDQ0257916.1"/>
    </source>
</evidence>
<dbReference type="InterPro" id="IPR051911">
    <property type="entry name" value="SDR_oxidoreductase"/>
</dbReference>
<dbReference type="PROSITE" id="PS00061">
    <property type="entry name" value="ADH_SHORT"/>
    <property type="match status" value="1"/>
</dbReference>
<organism evidence="4 5">
    <name type="scientific">Evansella vedderi</name>
    <dbReference type="NCBI Taxonomy" id="38282"/>
    <lineage>
        <taxon>Bacteria</taxon>
        <taxon>Bacillati</taxon>
        <taxon>Bacillota</taxon>
        <taxon>Bacilli</taxon>
        <taxon>Bacillales</taxon>
        <taxon>Bacillaceae</taxon>
        <taxon>Evansella</taxon>
    </lineage>
</organism>
<dbReference type="Pfam" id="PF00106">
    <property type="entry name" value="adh_short"/>
    <property type="match status" value="1"/>
</dbReference>
<dbReference type="Proteomes" id="UP001230005">
    <property type="component" value="Unassembled WGS sequence"/>
</dbReference>
<dbReference type="PRINTS" id="PR00080">
    <property type="entry name" value="SDRFAMILY"/>
</dbReference>
<accession>A0ABU0A352</accession>
<name>A0ABU0A352_9BACI</name>
<comment type="similarity">
    <text evidence="1 3">Belongs to the short-chain dehydrogenases/reductases (SDR) family.</text>
</comment>
<dbReference type="EMBL" id="JAUSUG010000037">
    <property type="protein sequence ID" value="MDQ0257916.1"/>
    <property type="molecule type" value="Genomic_DNA"/>
</dbReference>
<dbReference type="InterPro" id="IPR020904">
    <property type="entry name" value="Sc_DH/Rdtase_CS"/>
</dbReference>
<dbReference type="Gene3D" id="3.40.50.720">
    <property type="entry name" value="NAD(P)-binding Rossmann-like Domain"/>
    <property type="match status" value="1"/>
</dbReference>
<protein>
    <submittedName>
        <fullName evidence="4">Short-subunit dehydrogenase</fullName>
    </submittedName>
</protein>
<dbReference type="NCBIfam" id="NF005372">
    <property type="entry name" value="PRK06914.1"/>
    <property type="match status" value="1"/>
</dbReference>
<keyword evidence="2" id="KW-0560">Oxidoreductase</keyword>
<evidence type="ECO:0000313" key="5">
    <source>
        <dbReference type="Proteomes" id="UP001230005"/>
    </source>
</evidence>
<comment type="caution">
    <text evidence="4">The sequence shown here is derived from an EMBL/GenBank/DDBJ whole genome shotgun (WGS) entry which is preliminary data.</text>
</comment>
<keyword evidence="5" id="KW-1185">Reference proteome</keyword>
<evidence type="ECO:0000256" key="1">
    <source>
        <dbReference type="ARBA" id="ARBA00006484"/>
    </source>
</evidence>
<proteinExistence type="inferred from homology"/>
<evidence type="ECO:0000256" key="2">
    <source>
        <dbReference type="ARBA" id="ARBA00023002"/>
    </source>
</evidence>